<keyword evidence="6" id="KW-0812">Transmembrane</keyword>
<dbReference type="InterPro" id="IPR002495">
    <property type="entry name" value="Glyco_trans_8"/>
</dbReference>
<name>A0A433QV50_9FUNG</name>
<evidence type="ECO:0000256" key="2">
    <source>
        <dbReference type="ARBA" id="ARBA00022679"/>
    </source>
</evidence>
<protein>
    <submittedName>
        <fullName evidence="8">Glycosyl transferase family 64 domain-containing protein</fullName>
    </submittedName>
</protein>
<evidence type="ECO:0000256" key="4">
    <source>
        <dbReference type="ARBA" id="ARBA00023157"/>
    </source>
</evidence>
<feature type="region of interest" description="Disordered" evidence="5">
    <location>
        <begin position="39"/>
        <end position="62"/>
    </location>
</feature>
<comment type="caution">
    <text evidence="8">The sequence shown here is derived from an EMBL/GenBank/DDBJ whole genome shotgun (WGS) entry which is preliminary data.</text>
</comment>
<feature type="compositionally biased region" description="Polar residues" evidence="5">
    <location>
        <begin position="39"/>
        <end position="59"/>
    </location>
</feature>
<proteinExistence type="predicted"/>
<dbReference type="Pfam" id="PF01501">
    <property type="entry name" value="Glyco_transf_8"/>
    <property type="match status" value="1"/>
</dbReference>
<reference evidence="8 9" key="1">
    <citation type="journal article" date="2018" name="New Phytol.">
        <title>Phylogenomics of Endogonaceae and evolution of mycorrhizas within Mucoromycota.</title>
        <authorList>
            <person name="Chang Y."/>
            <person name="Desiro A."/>
            <person name="Na H."/>
            <person name="Sandor L."/>
            <person name="Lipzen A."/>
            <person name="Clum A."/>
            <person name="Barry K."/>
            <person name="Grigoriev I.V."/>
            <person name="Martin F.M."/>
            <person name="Stajich J.E."/>
            <person name="Smith M.E."/>
            <person name="Bonito G."/>
            <person name="Spatafora J.W."/>
        </authorList>
    </citation>
    <scope>NUCLEOTIDE SEQUENCE [LARGE SCALE GENOMIC DNA]</scope>
    <source>
        <strain evidence="8 9">AD002</strain>
    </source>
</reference>
<feature type="transmembrane region" description="Helical" evidence="6">
    <location>
        <begin position="12"/>
        <end position="32"/>
    </location>
</feature>
<evidence type="ECO:0000256" key="3">
    <source>
        <dbReference type="ARBA" id="ARBA00023136"/>
    </source>
</evidence>
<dbReference type="PANTHER" id="PTHR48261">
    <property type="entry name" value="ACETYLGLUCOSAMINYLTRANSFERASE"/>
    <property type="match status" value="1"/>
</dbReference>
<keyword evidence="3 6" id="KW-0472">Membrane</keyword>
<dbReference type="PANTHER" id="PTHR48261:SF2">
    <property type="entry name" value="ACETYLGLUCOSAMINYLTRANSFERASE"/>
    <property type="match status" value="1"/>
</dbReference>
<keyword evidence="6" id="KW-1133">Transmembrane helix</keyword>
<accession>A0A433QV50</accession>
<dbReference type="InterPro" id="IPR004263">
    <property type="entry name" value="Exostosin"/>
</dbReference>
<evidence type="ECO:0000256" key="1">
    <source>
        <dbReference type="ARBA" id="ARBA00004370"/>
    </source>
</evidence>
<organism evidence="8 9">
    <name type="scientific">Jimgerdemannia flammicorona</name>
    <dbReference type="NCBI Taxonomy" id="994334"/>
    <lineage>
        <taxon>Eukaryota</taxon>
        <taxon>Fungi</taxon>
        <taxon>Fungi incertae sedis</taxon>
        <taxon>Mucoromycota</taxon>
        <taxon>Mucoromycotina</taxon>
        <taxon>Endogonomycetes</taxon>
        <taxon>Endogonales</taxon>
        <taxon>Endogonaceae</taxon>
        <taxon>Jimgerdemannia</taxon>
    </lineage>
</organism>
<dbReference type="InterPro" id="IPR029044">
    <property type="entry name" value="Nucleotide-diphossugar_trans"/>
</dbReference>
<evidence type="ECO:0000259" key="7">
    <source>
        <dbReference type="Pfam" id="PF09258"/>
    </source>
</evidence>
<dbReference type="EMBL" id="RBNJ01001019">
    <property type="protein sequence ID" value="RUS33672.1"/>
    <property type="molecule type" value="Genomic_DNA"/>
</dbReference>
<dbReference type="Proteomes" id="UP000274822">
    <property type="component" value="Unassembled WGS sequence"/>
</dbReference>
<dbReference type="GO" id="GO:0016020">
    <property type="term" value="C:membrane"/>
    <property type="evidence" value="ECO:0007669"/>
    <property type="project" value="UniProtKB-SubCell"/>
</dbReference>
<evidence type="ECO:0000313" key="8">
    <source>
        <dbReference type="EMBL" id="RUS33672.1"/>
    </source>
</evidence>
<dbReference type="Pfam" id="PF09258">
    <property type="entry name" value="Glyco_transf_64"/>
    <property type="match status" value="1"/>
</dbReference>
<evidence type="ECO:0000256" key="5">
    <source>
        <dbReference type="SAM" id="MobiDB-lite"/>
    </source>
</evidence>
<dbReference type="Gene3D" id="3.90.550.10">
    <property type="entry name" value="Spore Coat Polysaccharide Biosynthesis Protein SpsA, Chain A"/>
    <property type="match status" value="2"/>
</dbReference>
<keyword evidence="2 8" id="KW-0808">Transferase</keyword>
<dbReference type="AlphaFoldDB" id="A0A433QV50"/>
<comment type="subcellular location">
    <subcellularLocation>
        <location evidence="1">Membrane</location>
    </subcellularLocation>
</comment>
<gene>
    <name evidence="8" type="ORF">BC938DRAFT_470606</name>
</gene>
<keyword evidence="9" id="KW-1185">Reference proteome</keyword>
<dbReference type="InterPro" id="IPR015338">
    <property type="entry name" value="GT64_dom"/>
</dbReference>
<sequence length="619" mass="71126">MAGSLLLPPQRHFFKAAIFVALIILVFVSLFWTDNFSSTVEPTTTSSNDVTTKAPTPDNSVVHAEDRKDVRQAYASFLCDQEMISAAMVLVHSIKLKDTTRDIVLLVLPYVSEDSRQELITLGAKIVEIEEVPFPFNATQANKGINKSCRYSKLHLWELTDYDKIIYLDADTMVVEKIDELFDFPEFSAVMDMGTTMNTGVFVMEPSKATFNHMMSVYLGAPSYNHGDQGFLNWYFNFTSGRTMSGVYNVMSKYKDYASGKALLRGAKVLHFTSETKPWSFYYSRHRDWEQNFDAGLFYWWIKTERTVQQILPNARQTEFSNWTNVGRVPYLCDNYTPKFEGRFPAKNQFSVLISTYNPERIVYLAKLIQHYAESPSVHTIFITWHNPNLPISRQLANLGKTLRVPLRFLRQNYDSLNNRFNPITSLRTPAVFICDDDIRVPIDDLEFAFEVWKTRQNSIVGQFPRMHKYFAENHTAEYVVSGPRHPKYSIILTKSMFMKADFLFAYTCLLPPKIHKYVDDNLNCEDIAINMMATGMTGSLPQVVDSHGLRDFGTSKGISTQAGHMRERSKCIADLIGMFNGTDPLLYNIDMSIRFNAVHFTKEVWDDWDKTLENNDGH</sequence>
<dbReference type="GO" id="GO:0016757">
    <property type="term" value="F:glycosyltransferase activity"/>
    <property type="evidence" value="ECO:0007669"/>
    <property type="project" value="InterPro"/>
</dbReference>
<evidence type="ECO:0000256" key="6">
    <source>
        <dbReference type="SAM" id="Phobius"/>
    </source>
</evidence>
<evidence type="ECO:0000313" key="9">
    <source>
        <dbReference type="Proteomes" id="UP000274822"/>
    </source>
</evidence>
<dbReference type="SUPFAM" id="SSF53448">
    <property type="entry name" value="Nucleotide-diphospho-sugar transferases"/>
    <property type="match status" value="2"/>
</dbReference>
<keyword evidence="4" id="KW-1015">Disulfide bond</keyword>
<feature type="domain" description="Glycosyl transferase 64" evidence="7">
    <location>
        <begin position="350"/>
        <end position="589"/>
    </location>
</feature>